<evidence type="ECO:0000313" key="2">
    <source>
        <dbReference type="EMBL" id="KAK7750016.1"/>
    </source>
</evidence>
<reference evidence="2 3" key="1">
    <citation type="submission" date="2024-02" db="EMBL/GenBank/DDBJ databases">
        <title>De novo assembly and annotation of 12 fungi associated with fruit tree decline syndrome in Ontario, Canada.</title>
        <authorList>
            <person name="Sulman M."/>
            <person name="Ellouze W."/>
            <person name="Ilyukhin E."/>
        </authorList>
    </citation>
    <scope>NUCLEOTIDE SEQUENCE [LARGE SCALE GENOMIC DNA]</scope>
    <source>
        <strain evidence="2 3">M11/M66-122</strain>
    </source>
</reference>
<evidence type="ECO:0008006" key="4">
    <source>
        <dbReference type="Google" id="ProtNLM"/>
    </source>
</evidence>
<dbReference type="PRINTS" id="PR00081">
    <property type="entry name" value="GDHRDH"/>
</dbReference>
<gene>
    <name evidence="2" type="ORF">SLS62_008008</name>
</gene>
<evidence type="ECO:0000256" key="1">
    <source>
        <dbReference type="ARBA" id="ARBA00023002"/>
    </source>
</evidence>
<dbReference type="Pfam" id="PF00106">
    <property type="entry name" value="adh_short"/>
    <property type="match status" value="1"/>
</dbReference>
<organism evidence="2 3">
    <name type="scientific">Diatrype stigma</name>
    <dbReference type="NCBI Taxonomy" id="117547"/>
    <lineage>
        <taxon>Eukaryota</taxon>
        <taxon>Fungi</taxon>
        <taxon>Dikarya</taxon>
        <taxon>Ascomycota</taxon>
        <taxon>Pezizomycotina</taxon>
        <taxon>Sordariomycetes</taxon>
        <taxon>Xylariomycetidae</taxon>
        <taxon>Xylariales</taxon>
        <taxon>Diatrypaceae</taxon>
        <taxon>Diatrype</taxon>
    </lineage>
</organism>
<dbReference type="EMBL" id="JAKJXP020000071">
    <property type="protein sequence ID" value="KAK7750016.1"/>
    <property type="molecule type" value="Genomic_DNA"/>
</dbReference>
<dbReference type="InterPro" id="IPR002347">
    <property type="entry name" value="SDR_fam"/>
</dbReference>
<dbReference type="GO" id="GO:0016491">
    <property type="term" value="F:oxidoreductase activity"/>
    <property type="evidence" value="ECO:0007669"/>
    <property type="project" value="UniProtKB-KW"/>
</dbReference>
<dbReference type="PANTHER" id="PTHR43157">
    <property type="entry name" value="PHOSPHATIDYLINOSITOL-GLYCAN BIOSYNTHESIS CLASS F PROTEIN-RELATED"/>
    <property type="match status" value="1"/>
</dbReference>
<keyword evidence="1" id="KW-0560">Oxidoreductase</keyword>
<dbReference type="Gene3D" id="3.40.50.720">
    <property type="entry name" value="NAD(P)-binding Rossmann-like Domain"/>
    <property type="match status" value="1"/>
</dbReference>
<evidence type="ECO:0000313" key="3">
    <source>
        <dbReference type="Proteomes" id="UP001320420"/>
    </source>
</evidence>
<dbReference type="SUPFAM" id="SSF51735">
    <property type="entry name" value="NAD(P)-binding Rossmann-fold domains"/>
    <property type="match status" value="1"/>
</dbReference>
<name>A0AAN9UNA5_9PEZI</name>
<protein>
    <recommendedName>
        <fullName evidence="4">Retinol dehydrogenase 12</fullName>
    </recommendedName>
</protein>
<dbReference type="InterPro" id="IPR036291">
    <property type="entry name" value="NAD(P)-bd_dom_sf"/>
</dbReference>
<dbReference type="AlphaFoldDB" id="A0AAN9UNA5"/>
<proteinExistence type="predicted"/>
<dbReference type="Proteomes" id="UP001320420">
    <property type="component" value="Unassembled WGS sequence"/>
</dbReference>
<dbReference type="PANTHER" id="PTHR43157:SF35">
    <property type="entry name" value="DEHYDROGENASE_REDUCTASE FAMILY PROTEIN, PUTATIVE-RELATED"/>
    <property type="match status" value="1"/>
</dbReference>
<keyword evidence="3" id="KW-1185">Reference proteome</keyword>
<accession>A0AAN9UNA5</accession>
<comment type="caution">
    <text evidence="2">The sequence shown here is derived from an EMBL/GenBank/DDBJ whole genome shotgun (WGS) entry which is preliminary data.</text>
</comment>
<sequence>MSAQLEKQASFQATFAHNFWKQLFTRVPPIPASIGLLTGKTVLVTGSNTGLGLEGVRHFLALRPDLVIMAVRSVEKGEAAAAGLRGEFPGVRIEVWELDMESLRSVQAFAARCERELDRLHIALLNAGLGKLTFERVEEGGRHEVTIQVNYLATALLAILLLPKMKPSVSSREPGRLSIVNSEACLGVTLDDPDESSLLDSLDRPEDFDGFGQYAKSKLLVMMFASKLAQVVSPNDVTINCSDPGATKGTAFFRMIDSWIISKIVGAMLGVMGRQPTDAARIYLHSTLVLGEESHGSWTDWKIRAWPKTMYTDTGRRIGDKLWDETLKELEFAGVRERLNETKH</sequence>